<dbReference type="Proteomes" id="UP001221757">
    <property type="component" value="Unassembled WGS sequence"/>
</dbReference>
<name>A0AAD7GBW3_MYCRO</name>
<keyword evidence="2" id="KW-1185">Reference proteome</keyword>
<evidence type="ECO:0000313" key="1">
    <source>
        <dbReference type="EMBL" id="KAJ7687164.1"/>
    </source>
</evidence>
<organism evidence="1 2">
    <name type="scientific">Mycena rosella</name>
    <name type="common">Pink bonnet</name>
    <name type="synonym">Agaricus rosellus</name>
    <dbReference type="NCBI Taxonomy" id="1033263"/>
    <lineage>
        <taxon>Eukaryota</taxon>
        <taxon>Fungi</taxon>
        <taxon>Dikarya</taxon>
        <taxon>Basidiomycota</taxon>
        <taxon>Agaricomycotina</taxon>
        <taxon>Agaricomycetes</taxon>
        <taxon>Agaricomycetidae</taxon>
        <taxon>Agaricales</taxon>
        <taxon>Marasmiineae</taxon>
        <taxon>Mycenaceae</taxon>
        <taxon>Mycena</taxon>
    </lineage>
</organism>
<protein>
    <submittedName>
        <fullName evidence="1">Uncharacterized protein</fullName>
    </submittedName>
</protein>
<proteinExistence type="predicted"/>
<reference evidence="1" key="1">
    <citation type="submission" date="2023-03" db="EMBL/GenBank/DDBJ databases">
        <title>Massive genome expansion in bonnet fungi (Mycena s.s.) driven by repeated elements and novel gene families across ecological guilds.</title>
        <authorList>
            <consortium name="Lawrence Berkeley National Laboratory"/>
            <person name="Harder C.B."/>
            <person name="Miyauchi S."/>
            <person name="Viragh M."/>
            <person name="Kuo A."/>
            <person name="Thoen E."/>
            <person name="Andreopoulos B."/>
            <person name="Lu D."/>
            <person name="Skrede I."/>
            <person name="Drula E."/>
            <person name="Henrissat B."/>
            <person name="Morin E."/>
            <person name="Kohler A."/>
            <person name="Barry K."/>
            <person name="LaButti K."/>
            <person name="Morin E."/>
            <person name="Salamov A."/>
            <person name="Lipzen A."/>
            <person name="Mereny Z."/>
            <person name="Hegedus B."/>
            <person name="Baldrian P."/>
            <person name="Stursova M."/>
            <person name="Weitz H."/>
            <person name="Taylor A."/>
            <person name="Grigoriev I.V."/>
            <person name="Nagy L.G."/>
            <person name="Martin F."/>
            <person name="Kauserud H."/>
        </authorList>
    </citation>
    <scope>NUCLEOTIDE SEQUENCE</scope>
    <source>
        <strain evidence="1">CBHHK067</strain>
    </source>
</reference>
<comment type="caution">
    <text evidence="1">The sequence shown here is derived from an EMBL/GenBank/DDBJ whole genome shotgun (WGS) entry which is preliminary data.</text>
</comment>
<dbReference type="AlphaFoldDB" id="A0AAD7GBW3"/>
<evidence type="ECO:0000313" key="2">
    <source>
        <dbReference type="Proteomes" id="UP001221757"/>
    </source>
</evidence>
<sequence length="233" mass="24872">MQRTLPPAAAPARKIAGARRVARAVSAPRAPRAVLAMEVEVENVSASASASASTTEGRLGSTPEGEVFQSITAIPGLESTSFEVRRHLPSPPPPLLSQMSQFSRHIPFCLSPHFLIAVFPASTCPLSASPAYVRTDTVQELRLETYLQSLVATGTARPQPAFAPALVIPPAFSAPFCDWDRDAARGDVEMVRSPSFHLFSSCVLLPRPPSSPSPSSRPLLFLSPSRHVAICPI</sequence>
<accession>A0AAD7GBW3</accession>
<gene>
    <name evidence="1" type="ORF">B0H17DRAFT_700158</name>
</gene>
<dbReference type="EMBL" id="JARKIE010000090">
    <property type="protein sequence ID" value="KAJ7687164.1"/>
    <property type="molecule type" value="Genomic_DNA"/>
</dbReference>